<accession>A0ABW1X098</accession>
<feature type="transmembrane region" description="Helical" evidence="6">
    <location>
        <begin position="344"/>
        <end position="365"/>
    </location>
</feature>
<evidence type="ECO:0000256" key="1">
    <source>
        <dbReference type="ARBA" id="ARBA00004651"/>
    </source>
</evidence>
<dbReference type="PANTHER" id="PTHR23506">
    <property type="entry name" value="GH10249P"/>
    <property type="match status" value="1"/>
</dbReference>
<sequence length="402" mass="41307">MPPSSVPSRRGLPGQGLPRDVIVLGVIAFCVAVGFGVLVPVLPIFARSFEVDNLMVGAVISAFAFMRLVTSPWCARFNRWLGERTALGIGMFIVAASSAAAGLSQSFWQLLVMRGVGGIGSAMFTVAAMTLLLRAVTPEQRGRASAFYSGGFLIGGMAGPAVGGLFAAISITAPFFFYAATLMVAGMVGLTMLGRTDAGPLQDSRPVMELSEALPDVRYRAALLTNFAQGWQSFGVRSSLVPVLVVESLHQQPSTTGVLFAIAAVVQTIALGPSGRIVDTLGRRPVMVAAGLVTGAAALAMPWAGNVWLLGAVLCVYGLGSAMHSTAPTAVVGDVTGGRAGTPIAVFQMMSDVGAIIGPLAAGALADRGGMASAFTVGAVFLLAGAALSWKMPKETNREATV</sequence>
<keyword evidence="2" id="KW-0813">Transport</keyword>
<dbReference type="SUPFAM" id="SSF103473">
    <property type="entry name" value="MFS general substrate transporter"/>
    <property type="match status" value="1"/>
</dbReference>
<evidence type="ECO:0000256" key="4">
    <source>
        <dbReference type="ARBA" id="ARBA00022989"/>
    </source>
</evidence>
<dbReference type="InterPro" id="IPR020846">
    <property type="entry name" value="MFS_dom"/>
</dbReference>
<keyword evidence="3 6" id="KW-0812">Transmembrane</keyword>
<keyword evidence="4 6" id="KW-1133">Transmembrane helix</keyword>
<evidence type="ECO:0000256" key="2">
    <source>
        <dbReference type="ARBA" id="ARBA00022448"/>
    </source>
</evidence>
<dbReference type="RefSeq" id="WP_343884102.1">
    <property type="nucleotide sequence ID" value="NZ_BAAAKI010000001.1"/>
</dbReference>
<dbReference type="PRINTS" id="PR01035">
    <property type="entry name" value="TCRTETA"/>
</dbReference>
<dbReference type="EMBL" id="JBHSUA010000015">
    <property type="protein sequence ID" value="MFC6396900.1"/>
    <property type="molecule type" value="Genomic_DNA"/>
</dbReference>
<name>A0ABW1X098_9ACTN</name>
<proteinExistence type="predicted"/>
<dbReference type="InterPro" id="IPR011701">
    <property type="entry name" value="MFS"/>
</dbReference>
<comment type="subcellular location">
    <subcellularLocation>
        <location evidence="1">Cell membrane</location>
        <topology evidence="1">Multi-pass membrane protein</topology>
    </subcellularLocation>
</comment>
<evidence type="ECO:0000256" key="6">
    <source>
        <dbReference type="SAM" id="Phobius"/>
    </source>
</evidence>
<feature type="transmembrane region" description="Helical" evidence="6">
    <location>
        <begin position="21"/>
        <end position="42"/>
    </location>
</feature>
<dbReference type="PROSITE" id="PS50850">
    <property type="entry name" value="MFS"/>
    <property type="match status" value="1"/>
</dbReference>
<protein>
    <submittedName>
        <fullName evidence="8">MFS transporter</fullName>
    </submittedName>
</protein>
<keyword evidence="9" id="KW-1185">Reference proteome</keyword>
<feature type="transmembrane region" description="Helical" evidence="6">
    <location>
        <begin position="286"/>
        <end position="304"/>
    </location>
</feature>
<feature type="transmembrane region" description="Helical" evidence="6">
    <location>
        <begin position="54"/>
        <end position="74"/>
    </location>
</feature>
<dbReference type="InterPro" id="IPR050930">
    <property type="entry name" value="MFS_Vesicular_Transporter"/>
</dbReference>
<dbReference type="CDD" id="cd17325">
    <property type="entry name" value="MFS_MdtG_SLC18_like"/>
    <property type="match status" value="1"/>
</dbReference>
<dbReference type="InterPro" id="IPR036259">
    <property type="entry name" value="MFS_trans_sf"/>
</dbReference>
<keyword evidence="5 6" id="KW-0472">Membrane</keyword>
<feature type="domain" description="Major facilitator superfamily (MFS) profile" evidence="7">
    <location>
        <begin position="20"/>
        <end position="397"/>
    </location>
</feature>
<feature type="transmembrane region" description="Helical" evidence="6">
    <location>
        <begin position="175"/>
        <end position="194"/>
    </location>
</feature>
<feature type="transmembrane region" description="Helical" evidence="6">
    <location>
        <begin position="111"/>
        <end position="133"/>
    </location>
</feature>
<evidence type="ECO:0000259" key="7">
    <source>
        <dbReference type="PROSITE" id="PS50850"/>
    </source>
</evidence>
<evidence type="ECO:0000256" key="3">
    <source>
        <dbReference type="ARBA" id="ARBA00022692"/>
    </source>
</evidence>
<dbReference type="Pfam" id="PF07690">
    <property type="entry name" value="MFS_1"/>
    <property type="match status" value="2"/>
</dbReference>
<comment type="caution">
    <text evidence="8">The sequence shown here is derived from an EMBL/GenBank/DDBJ whole genome shotgun (WGS) entry which is preliminary data.</text>
</comment>
<evidence type="ECO:0000313" key="8">
    <source>
        <dbReference type="EMBL" id="MFC6396900.1"/>
    </source>
</evidence>
<dbReference type="Gene3D" id="1.20.1250.20">
    <property type="entry name" value="MFS general substrate transporter like domains"/>
    <property type="match status" value="2"/>
</dbReference>
<reference evidence="9" key="1">
    <citation type="journal article" date="2019" name="Int. J. Syst. Evol. Microbiol.">
        <title>The Global Catalogue of Microorganisms (GCM) 10K type strain sequencing project: providing services to taxonomists for standard genome sequencing and annotation.</title>
        <authorList>
            <consortium name="The Broad Institute Genomics Platform"/>
            <consortium name="The Broad Institute Genome Sequencing Center for Infectious Disease"/>
            <person name="Wu L."/>
            <person name="Ma J."/>
        </authorList>
    </citation>
    <scope>NUCLEOTIDE SEQUENCE [LARGE SCALE GENOMIC DNA]</scope>
    <source>
        <strain evidence="9">CGMCC 1.15277</strain>
    </source>
</reference>
<feature type="transmembrane region" description="Helical" evidence="6">
    <location>
        <begin position="86"/>
        <end position="105"/>
    </location>
</feature>
<feature type="transmembrane region" description="Helical" evidence="6">
    <location>
        <begin position="310"/>
        <end position="332"/>
    </location>
</feature>
<gene>
    <name evidence="8" type="ORF">ACFP57_07875</name>
</gene>
<evidence type="ECO:0000313" key="9">
    <source>
        <dbReference type="Proteomes" id="UP001596266"/>
    </source>
</evidence>
<dbReference type="Proteomes" id="UP001596266">
    <property type="component" value="Unassembled WGS sequence"/>
</dbReference>
<dbReference type="InterPro" id="IPR001958">
    <property type="entry name" value="Tet-R_TetA/multi-R_MdtG-like"/>
</dbReference>
<feature type="transmembrane region" description="Helical" evidence="6">
    <location>
        <begin position="145"/>
        <end position="169"/>
    </location>
</feature>
<dbReference type="PANTHER" id="PTHR23506:SF23">
    <property type="entry name" value="GH10249P"/>
    <property type="match status" value="1"/>
</dbReference>
<evidence type="ECO:0000256" key="5">
    <source>
        <dbReference type="ARBA" id="ARBA00023136"/>
    </source>
</evidence>
<organism evidence="8 9">
    <name type="scientific">Luteococcus sanguinis</name>
    <dbReference type="NCBI Taxonomy" id="174038"/>
    <lineage>
        <taxon>Bacteria</taxon>
        <taxon>Bacillati</taxon>
        <taxon>Actinomycetota</taxon>
        <taxon>Actinomycetes</taxon>
        <taxon>Propionibacteriales</taxon>
        <taxon>Propionibacteriaceae</taxon>
        <taxon>Luteococcus</taxon>
    </lineage>
</organism>
<feature type="transmembrane region" description="Helical" evidence="6">
    <location>
        <begin position="371"/>
        <end position="390"/>
    </location>
</feature>